<protein>
    <submittedName>
        <fullName evidence="1">Uncharacterized protein</fullName>
    </submittedName>
</protein>
<dbReference type="EMBL" id="KV441409">
    <property type="protein sequence ID" value="OAF55438.1"/>
    <property type="molecule type" value="Genomic_DNA"/>
</dbReference>
<sequence>MLSWNMKSSKYPLSPYVGEGMEAFIGWVMTLQSSLTLCLSELIVHLFVRRSDASEGHQVVLIGSIKLNPFLEPHTLGAKSVDVQHGTGKVLLEVSYVEKEILPFEDWKKLILAILSMSKRKTRIDATP</sequence>
<dbReference type="Proteomes" id="UP000077154">
    <property type="component" value="Unassembled WGS sequence"/>
</dbReference>
<organism evidence="1">
    <name type="scientific">Pseudogymnoascus destructans</name>
    <dbReference type="NCBI Taxonomy" id="655981"/>
    <lineage>
        <taxon>Eukaryota</taxon>
        <taxon>Fungi</taxon>
        <taxon>Dikarya</taxon>
        <taxon>Ascomycota</taxon>
        <taxon>Pezizomycotina</taxon>
        <taxon>Leotiomycetes</taxon>
        <taxon>Thelebolales</taxon>
        <taxon>Thelebolaceae</taxon>
        <taxon>Pseudogymnoascus</taxon>
    </lineage>
</organism>
<evidence type="ECO:0000313" key="1">
    <source>
        <dbReference type="EMBL" id="OAF55438.1"/>
    </source>
</evidence>
<dbReference type="OrthoDB" id="1278353at2759"/>
<dbReference type="GeneID" id="36291382"/>
<proteinExistence type="predicted"/>
<accession>A0A176ZZW5</accession>
<name>A0A176ZZW5_9PEZI</name>
<gene>
    <name evidence="1" type="ORF">VC83_08340</name>
</gene>
<dbReference type="AlphaFoldDB" id="A0A176ZZW5"/>
<reference evidence="1" key="1">
    <citation type="submission" date="2016-03" db="EMBL/GenBank/DDBJ databases">
        <title>Updated assembly of Pseudogymnoascus destructans, the fungus causing white-nose syndrome of bats.</title>
        <authorList>
            <person name="Palmer J.M."/>
            <person name="Drees K.P."/>
            <person name="Foster J.T."/>
            <person name="Lindner D.L."/>
        </authorList>
    </citation>
    <scope>NUCLEOTIDE SEQUENCE [LARGE SCALE GENOMIC DNA]</scope>
    <source>
        <strain evidence="1">20631-21</strain>
    </source>
</reference>
<dbReference type="RefSeq" id="XP_024320738.1">
    <property type="nucleotide sequence ID" value="XM_024471895.1"/>
</dbReference>